<dbReference type="GO" id="GO:0003937">
    <property type="term" value="F:IMP cyclohydrolase activity"/>
    <property type="evidence" value="ECO:0007669"/>
    <property type="project" value="InterPro"/>
</dbReference>
<evidence type="ECO:0000313" key="1">
    <source>
        <dbReference type="EMBL" id="OXM83332.1"/>
    </source>
</evidence>
<dbReference type="InterPro" id="IPR024051">
    <property type="entry name" value="AICAR_Tfase_dup_dom_sf"/>
</dbReference>
<organism evidence="1 2">
    <name type="scientific">Paenibacillus rigui</name>
    <dbReference type="NCBI Taxonomy" id="554312"/>
    <lineage>
        <taxon>Bacteria</taxon>
        <taxon>Bacillati</taxon>
        <taxon>Bacillota</taxon>
        <taxon>Bacilli</taxon>
        <taxon>Bacillales</taxon>
        <taxon>Paenibacillaceae</taxon>
        <taxon>Paenibacillus</taxon>
    </lineage>
</organism>
<reference evidence="1 2" key="1">
    <citation type="submission" date="2017-07" db="EMBL/GenBank/DDBJ databases">
        <title>Genome sequencing and assembly of Paenibacillus rigui.</title>
        <authorList>
            <person name="Mayilraj S."/>
        </authorList>
    </citation>
    <scope>NUCLEOTIDE SEQUENCE [LARGE SCALE GENOMIC DNA]</scope>
    <source>
        <strain evidence="1 2">JCM 16352</strain>
    </source>
</reference>
<protein>
    <submittedName>
        <fullName evidence="1">5-aminoimidazole-4-carboxamide ribonucleotide transformylase</fullName>
        <ecNumber evidence="1">2.1.2.3</ecNumber>
    </submittedName>
</protein>
<dbReference type="GO" id="GO:0006189">
    <property type="term" value="P:'de novo' IMP biosynthetic process"/>
    <property type="evidence" value="ECO:0007669"/>
    <property type="project" value="TreeGrafter"/>
</dbReference>
<dbReference type="GO" id="GO:0005829">
    <property type="term" value="C:cytosol"/>
    <property type="evidence" value="ECO:0007669"/>
    <property type="project" value="TreeGrafter"/>
</dbReference>
<dbReference type="RefSeq" id="WP_094017924.1">
    <property type="nucleotide sequence ID" value="NZ_NMQW01000049.1"/>
</dbReference>
<dbReference type="EMBL" id="NMQW01000049">
    <property type="protein sequence ID" value="OXM83332.1"/>
    <property type="molecule type" value="Genomic_DNA"/>
</dbReference>
<gene>
    <name evidence="1" type="ORF">CF651_26795</name>
</gene>
<proteinExistence type="predicted"/>
<dbReference type="PANTHER" id="PTHR11692">
    <property type="entry name" value="BIFUNCTIONAL PURINE BIOSYNTHESIS PROTEIN PURH"/>
    <property type="match status" value="1"/>
</dbReference>
<dbReference type="SUPFAM" id="SSF53927">
    <property type="entry name" value="Cytidine deaminase-like"/>
    <property type="match status" value="1"/>
</dbReference>
<dbReference type="Pfam" id="PF01808">
    <property type="entry name" value="AICARFT_IMPCHas"/>
    <property type="match status" value="1"/>
</dbReference>
<dbReference type="InterPro" id="IPR024050">
    <property type="entry name" value="AICAR_Tfase_insert_dom_sf"/>
</dbReference>
<dbReference type="AlphaFoldDB" id="A0A229UIX6"/>
<dbReference type="PANTHER" id="PTHR11692:SF0">
    <property type="entry name" value="BIFUNCTIONAL PURINE BIOSYNTHESIS PROTEIN ATIC"/>
    <property type="match status" value="1"/>
</dbReference>
<dbReference type="InterPro" id="IPR002695">
    <property type="entry name" value="PurH-like"/>
</dbReference>
<keyword evidence="1" id="KW-0808">Transferase</keyword>
<dbReference type="SMART" id="SM00798">
    <property type="entry name" value="AICARFT_IMPCHas"/>
    <property type="match status" value="1"/>
</dbReference>
<dbReference type="Gene3D" id="3.40.140.20">
    <property type="match status" value="2"/>
</dbReference>
<name>A0A229UIX6_9BACL</name>
<keyword evidence="2" id="KW-1185">Reference proteome</keyword>
<comment type="caution">
    <text evidence="1">The sequence shown here is derived from an EMBL/GenBank/DDBJ whole genome shotgun (WGS) entry which is preliminary data.</text>
</comment>
<dbReference type="GO" id="GO:0004643">
    <property type="term" value="F:phosphoribosylaminoimidazolecarboxamide formyltransferase activity"/>
    <property type="evidence" value="ECO:0007669"/>
    <property type="project" value="UniProtKB-EC"/>
</dbReference>
<dbReference type="InterPro" id="IPR016193">
    <property type="entry name" value="Cytidine_deaminase-like"/>
</dbReference>
<evidence type="ECO:0000313" key="2">
    <source>
        <dbReference type="Proteomes" id="UP000215509"/>
    </source>
</evidence>
<accession>A0A229UIX6</accession>
<dbReference type="FunFam" id="3.40.140.20:FF:000003">
    <property type="entry name" value="Bifunctional purine biosynthesis protein"/>
    <property type="match status" value="1"/>
</dbReference>
<dbReference type="Proteomes" id="UP000215509">
    <property type="component" value="Unassembled WGS sequence"/>
</dbReference>
<dbReference type="EC" id="2.1.2.3" evidence="1"/>
<dbReference type="NCBIfam" id="NF005492">
    <property type="entry name" value="PRK07106.1"/>
    <property type="match status" value="1"/>
</dbReference>
<dbReference type="Gene3D" id="1.10.287.440">
    <property type="match status" value="1"/>
</dbReference>
<dbReference type="OrthoDB" id="9802065at2"/>
<sequence length="397" mass="43590">MSQTTSGTNVLELRYGMNPHQKQAKLFSENGGELPIKVLNGDPGFINLLDALNSFQLARELRQATGLPAAASFKHVSPAGAAVASPLSDDLKKAYFVEGLELSPLATAYARARGADRMSSFGDAAALSDVVDASTAQLLKREVSDLVVAPGYTDEALEILKAKKNGGYLILQIDPSYVPNPVETRTLFGLQMQQERNNGVIDASALDKIVTVNKDLPENAKRDLLIALVTLKYTQSNSIVYTLDGQTIGIGAGQQSRIHCTRLAGDKADRWFLRQHPQALNMKFRQGISRAEQNNAIDLWLEEEVTPVEQAAWEASFAEVPARLTREEKREWLNKLQGVSYGSDAFLPFRDNLDRASRSGVKYVVQAGSSMRDEEVVQAANDYGMVMCYSGVRLFHH</sequence>